<reference evidence="2 3" key="1">
    <citation type="submission" date="2019-05" db="EMBL/GenBank/DDBJ databases">
        <title>Mikania micrantha, genome provides insights into the molecular mechanism of rapid growth.</title>
        <authorList>
            <person name="Liu B."/>
        </authorList>
    </citation>
    <scope>NUCLEOTIDE SEQUENCE [LARGE SCALE GENOMIC DNA]</scope>
    <source>
        <strain evidence="2">NLD-2019</strain>
        <tissue evidence="2">Leaf</tissue>
    </source>
</reference>
<proteinExistence type="predicted"/>
<dbReference type="PANTHER" id="PTHR46148:SF59">
    <property type="entry name" value="NUCLEOTIDYLTRANSFERASE, RIBONUCLEASE H"/>
    <property type="match status" value="1"/>
</dbReference>
<protein>
    <recommendedName>
        <fullName evidence="1">Tf2-1-like SH3-like domain-containing protein</fullName>
    </recommendedName>
</protein>
<dbReference type="Pfam" id="PF24626">
    <property type="entry name" value="SH3_Tf2-1"/>
    <property type="match status" value="1"/>
</dbReference>
<dbReference type="AlphaFoldDB" id="A0A5N6P9I8"/>
<dbReference type="EMBL" id="SZYD01000005">
    <property type="protein sequence ID" value="KAD6118831.1"/>
    <property type="molecule type" value="Genomic_DNA"/>
</dbReference>
<name>A0A5N6P9I8_9ASTR</name>
<dbReference type="Proteomes" id="UP000326396">
    <property type="component" value="Linkage Group LG13"/>
</dbReference>
<dbReference type="OrthoDB" id="2507021at2759"/>
<sequence length="175" mass="20738">MLIAVLQRREEAKQRFLTDDFAKFLENGLNDVDLTLNPRYIGPFKILARVGLVAYQLELPLELEGIHDVFHVSNLKKCLVDESLIIPYQEEKVNKQLQFMEEPVEIMDRQVKKLRRSKIPIVKVCWDSKREPEFTWEKEWECVRNTLNCFKLRNDYNKSICEDEISISWGDCDNT</sequence>
<gene>
    <name evidence="2" type="ORF">E3N88_10102</name>
</gene>
<dbReference type="PANTHER" id="PTHR46148">
    <property type="entry name" value="CHROMO DOMAIN-CONTAINING PROTEIN"/>
    <property type="match status" value="1"/>
</dbReference>
<dbReference type="InterPro" id="IPR056924">
    <property type="entry name" value="SH3_Tf2-1"/>
</dbReference>
<organism evidence="2 3">
    <name type="scientific">Mikania micrantha</name>
    <name type="common">bitter vine</name>
    <dbReference type="NCBI Taxonomy" id="192012"/>
    <lineage>
        <taxon>Eukaryota</taxon>
        <taxon>Viridiplantae</taxon>
        <taxon>Streptophyta</taxon>
        <taxon>Embryophyta</taxon>
        <taxon>Tracheophyta</taxon>
        <taxon>Spermatophyta</taxon>
        <taxon>Magnoliopsida</taxon>
        <taxon>eudicotyledons</taxon>
        <taxon>Gunneridae</taxon>
        <taxon>Pentapetalae</taxon>
        <taxon>asterids</taxon>
        <taxon>campanulids</taxon>
        <taxon>Asterales</taxon>
        <taxon>Asteraceae</taxon>
        <taxon>Asteroideae</taxon>
        <taxon>Heliantheae alliance</taxon>
        <taxon>Eupatorieae</taxon>
        <taxon>Mikania</taxon>
    </lineage>
</organism>
<keyword evidence="3" id="KW-1185">Reference proteome</keyword>
<evidence type="ECO:0000313" key="3">
    <source>
        <dbReference type="Proteomes" id="UP000326396"/>
    </source>
</evidence>
<feature type="domain" description="Tf2-1-like SH3-like" evidence="1">
    <location>
        <begin position="36"/>
        <end position="78"/>
    </location>
</feature>
<evidence type="ECO:0000313" key="2">
    <source>
        <dbReference type="EMBL" id="KAD6118831.1"/>
    </source>
</evidence>
<accession>A0A5N6P9I8</accession>
<evidence type="ECO:0000259" key="1">
    <source>
        <dbReference type="Pfam" id="PF24626"/>
    </source>
</evidence>
<comment type="caution">
    <text evidence="2">The sequence shown here is derived from an EMBL/GenBank/DDBJ whole genome shotgun (WGS) entry which is preliminary data.</text>
</comment>